<organism evidence="1 2">
    <name type="scientific">Caerostris extrusa</name>
    <name type="common">Bark spider</name>
    <name type="synonym">Caerostris bankana</name>
    <dbReference type="NCBI Taxonomy" id="172846"/>
    <lineage>
        <taxon>Eukaryota</taxon>
        <taxon>Metazoa</taxon>
        <taxon>Ecdysozoa</taxon>
        <taxon>Arthropoda</taxon>
        <taxon>Chelicerata</taxon>
        <taxon>Arachnida</taxon>
        <taxon>Araneae</taxon>
        <taxon>Araneomorphae</taxon>
        <taxon>Entelegynae</taxon>
        <taxon>Araneoidea</taxon>
        <taxon>Araneidae</taxon>
        <taxon>Caerostris</taxon>
    </lineage>
</organism>
<gene>
    <name evidence="1" type="ORF">CEXT_232601</name>
</gene>
<accession>A0AAV4X745</accession>
<evidence type="ECO:0000313" key="2">
    <source>
        <dbReference type="Proteomes" id="UP001054945"/>
    </source>
</evidence>
<dbReference type="AlphaFoldDB" id="A0AAV4X745"/>
<protein>
    <submittedName>
        <fullName evidence="1">Uncharacterized protein</fullName>
    </submittedName>
</protein>
<evidence type="ECO:0000313" key="1">
    <source>
        <dbReference type="EMBL" id="GIY90278.1"/>
    </source>
</evidence>
<reference evidence="1 2" key="1">
    <citation type="submission" date="2021-06" db="EMBL/GenBank/DDBJ databases">
        <title>Caerostris extrusa draft genome.</title>
        <authorList>
            <person name="Kono N."/>
            <person name="Arakawa K."/>
        </authorList>
    </citation>
    <scope>NUCLEOTIDE SEQUENCE [LARGE SCALE GENOMIC DNA]</scope>
</reference>
<comment type="caution">
    <text evidence="1">The sequence shown here is derived from an EMBL/GenBank/DDBJ whole genome shotgun (WGS) entry which is preliminary data.</text>
</comment>
<name>A0AAV4X745_CAEEX</name>
<dbReference type="Proteomes" id="UP001054945">
    <property type="component" value="Unassembled WGS sequence"/>
</dbReference>
<dbReference type="EMBL" id="BPLR01017308">
    <property type="protein sequence ID" value="GIY90278.1"/>
    <property type="molecule type" value="Genomic_DNA"/>
</dbReference>
<sequence>MADVSCGNYLPALVAGERERGPWRGQKNLWPWKILDHGGNEPRDLEARDEFNNFLCWKVKDVSQTVFMPGKSYVIVGLWLRKWVV</sequence>
<proteinExistence type="predicted"/>
<keyword evidence="2" id="KW-1185">Reference proteome</keyword>